<dbReference type="AlphaFoldDB" id="A0A327L6J0"/>
<dbReference type="EMBL" id="NPEX01000013">
    <property type="protein sequence ID" value="RAI45523.1"/>
    <property type="molecule type" value="Genomic_DNA"/>
</dbReference>
<dbReference type="Proteomes" id="UP000249130">
    <property type="component" value="Unassembled WGS sequence"/>
</dbReference>
<organism evidence="2 3">
    <name type="scientific">Rhodoplanes roseus</name>
    <dbReference type="NCBI Taxonomy" id="29409"/>
    <lineage>
        <taxon>Bacteria</taxon>
        <taxon>Pseudomonadati</taxon>
        <taxon>Pseudomonadota</taxon>
        <taxon>Alphaproteobacteria</taxon>
        <taxon>Hyphomicrobiales</taxon>
        <taxon>Nitrobacteraceae</taxon>
        <taxon>Rhodoplanes</taxon>
    </lineage>
</organism>
<evidence type="ECO:0000313" key="3">
    <source>
        <dbReference type="Proteomes" id="UP000249130"/>
    </source>
</evidence>
<protein>
    <submittedName>
        <fullName evidence="2">Uncharacterized protein</fullName>
    </submittedName>
</protein>
<sequence>MREFVRRYLVALFEAVTRVRVRSTAVERMNGLVGASFVVLFVCLLAANLIEPGTPLAQALCMPLAGIAVALAALITLELVATIRKIV</sequence>
<proteinExistence type="predicted"/>
<dbReference type="RefSeq" id="WP_111417621.1">
    <property type="nucleotide sequence ID" value="NZ_NPEX01000013.1"/>
</dbReference>
<feature type="transmembrane region" description="Helical" evidence="1">
    <location>
        <begin position="30"/>
        <end position="50"/>
    </location>
</feature>
<comment type="caution">
    <text evidence="2">The sequence shown here is derived from an EMBL/GenBank/DDBJ whole genome shotgun (WGS) entry which is preliminary data.</text>
</comment>
<evidence type="ECO:0000313" key="2">
    <source>
        <dbReference type="EMBL" id="RAI45523.1"/>
    </source>
</evidence>
<keyword evidence="1" id="KW-1133">Transmembrane helix</keyword>
<keyword evidence="1" id="KW-0472">Membrane</keyword>
<accession>A0A327L6J0</accession>
<evidence type="ECO:0000256" key="1">
    <source>
        <dbReference type="SAM" id="Phobius"/>
    </source>
</evidence>
<name>A0A327L6J0_9BRAD</name>
<feature type="transmembrane region" description="Helical" evidence="1">
    <location>
        <begin position="56"/>
        <end position="81"/>
    </location>
</feature>
<keyword evidence="3" id="KW-1185">Reference proteome</keyword>
<gene>
    <name evidence="2" type="ORF">CH341_03360</name>
</gene>
<keyword evidence="1" id="KW-0812">Transmembrane</keyword>
<reference evidence="2 3" key="1">
    <citation type="submission" date="2017-07" db="EMBL/GenBank/DDBJ databases">
        <title>Draft Genome Sequences of Select Purple Nonsulfur Bacteria.</title>
        <authorList>
            <person name="Lasarre B."/>
            <person name="Mckinlay J.B."/>
        </authorList>
    </citation>
    <scope>NUCLEOTIDE SEQUENCE [LARGE SCALE GENOMIC DNA]</scope>
    <source>
        <strain evidence="2 3">DSM 5909</strain>
    </source>
</reference>